<reference evidence="2" key="2">
    <citation type="submission" date="2023-05" db="EMBL/GenBank/DDBJ databases">
        <authorList>
            <person name="Schelkunov M.I."/>
        </authorList>
    </citation>
    <scope>NUCLEOTIDE SEQUENCE</scope>
    <source>
        <strain evidence="2">Hsosn_3</strain>
        <tissue evidence="2">Leaf</tissue>
    </source>
</reference>
<dbReference type="InterPro" id="IPR052579">
    <property type="entry name" value="Zinc_finger_SWIM"/>
</dbReference>
<dbReference type="Pfam" id="PF10551">
    <property type="entry name" value="MULE"/>
    <property type="match status" value="1"/>
</dbReference>
<feature type="domain" description="MULE transposase" evidence="1">
    <location>
        <begin position="1"/>
        <end position="82"/>
    </location>
</feature>
<proteinExistence type="predicted"/>
<dbReference type="InterPro" id="IPR018289">
    <property type="entry name" value="MULE_transposase_dom"/>
</dbReference>
<protein>
    <recommendedName>
        <fullName evidence="1">MULE transposase domain-containing protein</fullName>
    </recommendedName>
</protein>
<evidence type="ECO:0000313" key="3">
    <source>
        <dbReference type="Proteomes" id="UP001237642"/>
    </source>
</evidence>
<accession>A0AAD8ILL5</accession>
<evidence type="ECO:0000259" key="1">
    <source>
        <dbReference type="Pfam" id="PF10551"/>
    </source>
</evidence>
<dbReference type="AlphaFoldDB" id="A0AAD8ILL5"/>
<reference evidence="2" key="1">
    <citation type="submission" date="2023-02" db="EMBL/GenBank/DDBJ databases">
        <title>Genome of toxic invasive species Heracleum sosnowskyi carries increased number of genes despite the absence of recent whole-genome duplications.</title>
        <authorList>
            <person name="Schelkunov M."/>
            <person name="Shtratnikova V."/>
            <person name="Makarenko M."/>
            <person name="Klepikova A."/>
            <person name="Omelchenko D."/>
            <person name="Novikova G."/>
            <person name="Obukhova E."/>
            <person name="Bogdanov V."/>
            <person name="Penin A."/>
            <person name="Logacheva M."/>
        </authorList>
    </citation>
    <scope>NUCLEOTIDE SEQUENCE</scope>
    <source>
        <strain evidence="2">Hsosn_3</strain>
        <tissue evidence="2">Leaf</tissue>
    </source>
</reference>
<dbReference type="PANTHER" id="PTHR31569:SF4">
    <property type="entry name" value="SWIM-TYPE DOMAIN-CONTAINING PROTEIN"/>
    <property type="match status" value="1"/>
</dbReference>
<organism evidence="2 3">
    <name type="scientific">Heracleum sosnowskyi</name>
    <dbReference type="NCBI Taxonomy" id="360622"/>
    <lineage>
        <taxon>Eukaryota</taxon>
        <taxon>Viridiplantae</taxon>
        <taxon>Streptophyta</taxon>
        <taxon>Embryophyta</taxon>
        <taxon>Tracheophyta</taxon>
        <taxon>Spermatophyta</taxon>
        <taxon>Magnoliopsida</taxon>
        <taxon>eudicotyledons</taxon>
        <taxon>Gunneridae</taxon>
        <taxon>Pentapetalae</taxon>
        <taxon>asterids</taxon>
        <taxon>campanulids</taxon>
        <taxon>Apiales</taxon>
        <taxon>Apiaceae</taxon>
        <taxon>Apioideae</taxon>
        <taxon>apioid superclade</taxon>
        <taxon>Tordylieae</taxon>
        <taxon>Tordyliinae</taxon>
        <taxon>Heracleum</taxon>
    </lineage>
</organism>
<evidence type="ECO:0000313" key="2">
    <source>
        <dbReference type="EMBL" id="KAK1386908.1"/>
    </source>
</evidence>
<dbReference type="Proteomes" id="UP001237642">
    <property type="component" value="Unassembled WGS sequence"/>
</dbReference>
<dbReference type="EMBL" id="JAUIZM010000004">
    <property type="protein sequence ID" value="KAK1386908.1"/>
    <property type="molecule type" value="Genomic_DNA"/>
</dbReference>
<gene>
    <name evidence="2" type="ORF">POM88_015086</name>
</gene>
<dbReference type="PANTHER" id="PTHR31569">
    <property type="entry name" value="SWIM-TYPE DOMAIN-CONTAINING PROTEIN"/>
    <property type="match status" value="1"/>
</dbReference>
<name>A0AAD8ILL5_9APIA</name>
<keyword evidence="3" id="KW-1185">Reference proteome</keyword>
<comment type="caution">
    <text evidence="2">The sequence shown here is derived from an EMBL/GenBank/DDBJ whole genome shotgun (WGS) entry which is preliminary data.</text>
</comment>
<sequence length="220" mass="25725">MHLLNIVGVTSFNTTFFSAIVFLQKEEVGDYVWALEYFRKILGLQRQSLAIVTDRELALMNAIKAVFLDCSHLLCVWHIEKNIMAKCKKKFNTNEEWEEFIIDWTNVMKSPNQVSFFSSWGNFTSSMGLPCAHNIRERVQPIQHADVHPQWRLDIRSLMSTDSQKDQIEGFLKKVYDNYKKLPLTQKNVIEDKFSGLLIFLFHLLVNLGLALTKEDRWVH</sequence>